<evidence type="ECO:0000313" key="3">
    <source>
        <dbReference type="EMBL" id="VEU41640.1"/>
    </source>
</evidence>
<evidence type="ECO:0000256" key="1">
    <source>
        <dbReference type="SAM" id="MobiDB-lite"/>
    </source>
</evidence>
<dbReference type="SUPFAM" id="SSF53474">
    <property type="entry name" value="alpha/beta-Hydrolases"/>
    <property type="match status" value="1"/>
</dbReference>
<dbReference type="Pfam" id="PF03959">
    <property type="entry name" value="FSH1"/>
    <property type="match status" value="1"/>
</dbReference>
<dbReference type="EMBL" id="CAACVS010000372">
    <property type="protein sequence ID" value="VEU41640.1"/>
    <property type="molecule type" value="Genomic_DNA"/>
</dbReference>
<evidence type="ECO:0000259" key="2">
    <source>
        <dbReference type="Pfam" id="PF03959"/>
    </source>
</evidence>
<feature type="region of interest" description="Disordered" evidence="1">
    <location>
        <begin position="1"/>
        <end position="36"/>
    </location>
</feature>
<feature type="domain" description="Serine hydrolase" evidence="2">
    <location>
        <begin position="376"/>
        <end position="434"/>
    </location>
</feature>
<sequence length="550" mass="60271">MSNDGVQAPRPRRISRNSSRSRSDGSMEQQAPRIGLGARISQNIEMAKKGYEQLVHAIIRPPRAKYNMDQLGPPDFTFLGQRYRRDDVELLSSNVATNEPVEGEKTNAEGGATPTCSFLKMQASIWTRVGEQGDPDPYSSCNHRGTQASGENGEEDEPSESDGPSPGKKRTMVVYLHGNASARVEVVPNLSFLLGQVGVFGVVGVDFTGSGKSDGDYVSLGYYERVDLECLIQYLKSVYGGPDGDDLELILWGRSMGASTALMHAGKKSFTATKHSRNHSNRDNSDSTDDEEDIVHDLRKKSSSGSMEDDIVTNSAQPSKNNNSILKGLICDSPFASLLHLCEELVERARAQGVVVPGVVISVAIAMIARSVRNLAGFNIREITPIEDVPNIDVPALFVVGADDDFITPQHSERLVESYKQGVTTNLFMVPGGHNDARPPIVFEGILEFCRQRLSLGESPAPEVPPQMLSSIHQNPPWAYHRTVHFQAHSTREHNNTQFHRTNGNAAQDAAEHLGMTQERQDDIQNKIGLMMGGQGDVEKLRYSSDEENA</sequence>
<accession>A0A448ZHW9</accession>
<organism evidence="3 4">
    <name type="scientific">Pseudo-nitzschia multistriata</name>
    <dbReference type="NCBI Taxonomy" id="183589"/>
    <lineage>
        <taxon>Eukaryota</taxon>
        <taxon>Sar</taxon>
        <taxon>Stramenopiles</taxon>
        <taxon>Ochrophyta</taxon>
        <taxon>Bacillariophyta</taxon>
        <taxon>Bacillariophyceae</taxon>
        <taxon>Bacillariophycidae</taxon>
        <taxon>Bacillariales</taxon>
        <taxon>Bacillariaceae</taxon>
        <taxon>Pseudo-nitzschia</taxon>
    </lineage>
</organism>
<dbReference type="OrthoDB" id="42716at2759"/>
<gene>
    <name evidence="3" type="ORF">PSNMU_V1.4_AUG-EV-PASAV3_0085700</name>
</gene>
<dbReference type="Gene3D" id="3.40.50.1820">
    <property type="entry name" value="alpha/beta hydrolase"/>
    <property type="match status" value="1"/>
</dbReference>
<feature type="region of interest" description="Disordered" evidence="1">
    <location>
        <begin position="129"/>
        <end position="170"/>
    </location>
</feature>
<dbReference type="Proteomes" id="UP000291116">
    <property type="component" value="Unassembled WGS sequence"/>
</dbReference>
<feature type="compositionally biased region" description="Polar residues" evidence="1">
    <location>
        <begin position="139"/>
        <end position="148"/>
    </location>
</feature>
<keyword evidence="4" id="KW-1185">Reference proteome</keyword>
<proteinExistence type="predicted"/>
<dbReference type="InterPro" id="IPR005645">
    <property type="entry name" value="FSH-like_dom"/>
</dbReference>
<dbReference type="PANTHER" id="PTHR43358:SF4">
    <property type="entry name" value="ALPHA_BETA HYDROLASE FOLD-1 DOMAIN-CONTAINING PROTEIN"/>
    <property type="match status" value="1"/>
</dbReference>
<protein>
    <recommendedName>
        <fullName evidence="2">Serine hydrolase domain-containing protein</fullName>
    </recommendedName>
</protein>
<dbReference type="AlphaFoldDB" id="A0A448ZHW9"/>
<feature type="region of interest" description="Disordered" evidence="1">
    <location>
        <begin position="270"/>
        <end position="294"/>
    </location>
</feature>
<feature type="compositionally biased region" description="Low complexity" evidence="1">
    <location>
        <begin position="16"/>
        <end position="26"/>
    </location>
</feature>
<name>A0A448ZHW9_9STRA</name>
<dbReference type="InterPro" id="IPR029058">
    <property type="entry name" value="AB_hydrolase_fold"/>
</dbReference>
<evidence type="ECO:0000313" key="4">
    <source>
        <dbReference type="Proteomes" id="UP000291116"/>
    </source>
</evidence>
<feature type="region of interest" description="Disordered" evidence="1">
    <location>
        <begin position="299"/>
        <end position="318"/>
    </location>
</feature>
<reference evidence="3 4" key="1">
    <citation type="submission" date="2019-01" db="EMBL/GenBank/DDBJ databases">
        <authorList>
            <person name="Ferrante I. M."/>
        </authorList>
    </citation>
    <scope>NUCLEOTIDE SEQUENCE [LARGE SCALE GENOMIC DNA]</scope>
    <source>
        <strain evidence="3 4">B856</strain>
    </source>
</reference>
<dbReference type="InterPro" id="IPR052920">
    <property type="entry name" value="DNA-binding_regulatory"/>
</dbReference>
<dbReference type="PANTHER" id="PTHR43358">
    <property type="entry name" value="ALPHA/BETA-HYDROLASE"/>
    <property type="match status" value="1"/>
</dbReference>